<evidence type="ECO:0000256" key="1">
    <source>
        <dbReference type="SAM" id="Phobius"/>
    </source>
</evidence>
<keyword evidence="3" id="KW-1185">Reference proteome</keyword>
<gene>
    <name evidence="2" type="ORF">EDC65_1037</name>
</gene>
<keyword evidence="1" id="KW-0812">Transmembrane</keyword>
<keyword evidence="1" id="KW-0472">Membrane</keyword>
<dbReference type="RefSeq" id="WP_276330451.1">
    <property type="nucleotide sequence ID" value="NZ_AP019700.1"/>
</dbReference>
<dbReference type="Proteomes" id="UP000278222">
    <property type="component" value="Unassembled WGS sequence"/>
</dbReference>
<dbReference type="AlphaFoldDB" id="A0A3N1MGU1"/>
<proteinExistence type="predicted"/>
<name>A0A3N1MGU1_9PROT</name>
<comment type="caution">
    <text evidence="2">The sequence shown here is derived from an EMBL/GenBank/DDBJ whole genome shotgun (WGS) entry which is preliminary data.</text>
</comment>
<organism evidence="2 3">
    <name type="scientific">Stella humosa</name>
    <dbReference type="NCBI Taxonomy" id="94"/>
    <lineage>
        <taxon>Bacteria</taxon>
        <taxon>Pseudomonadati</taxon>
        <taxon>Pseudomonadota</taxon>
        <taxon>Alphaproteobacteria</taxon>
        <taxon>Rhodospirillales</taxon>
        <taxon>Stellaceae</taxon>
        <taxon>Stella</taxon>
    </lineage>
</organism>
<keyword evidence="1" id="KW-1133">Transmembrane helix</keyword>
<feature type="transmembrane region" description="Helical" evidence="1">
    <location>
        <begin position="6"/>
        <end position="23"/>
    </location>
</feature>
<reference evidence="2 3" key="1">
    <citation type="submission" date="2018-11" db="EMBL/GenBank/DDBJ databases">
        <title>Genomic Encyclopedia of Type Strains, Phase IV (KMG-IV): sequencing the most valuable type-strain genomes for metagenomic binning, comparative biology and taxonomic classification.</title>
        <authorList>
            <person name="Goeker M."/>
        </authorList>
    </citation>
    <scope>NUCLEOTIDE SEQUENCE [LARGE SCALE GENOMIC DNA]</scope>
    <source>
        <strain evidence="2 3">DSM 5900</strain>
    </source>
</reference>
<accession>A0A3N1MGU1</accession>
<evidence type="ECO:0000313" key="3">
    <source>
        <dbReference type="Proteomes" id="UP000278222"/>
    </source>
</evidence>
<protein>
    <submittedName>
        <fullName evidence="2">Uncharacterized protein</fullName>
    </submittedName>
</protein>
<sequence length="41" mass="4067">MPVQAMAGLAAALLVLGGIVIWSERGLAILLDLGAAVAACF</sequence>
<dbReference type="EMBL" id="RJKX01000011">
    <property type="protein sequence ID" value="ROQ01850.1"/>
    <property type="molecule type" value="Genomic_DNA"/>
</dbReference>
<evidence type="ECO:0000313" key="2">
    <source>
        <dbReference type="EMBL" id="ROQ01850.1"/>
    </source>
</evidence>